<evidence type="ECO:0008006" key="3">
    <source>
        <dbReference type="Google" id="ProtNLM"/>
    </source>
</evidence>
<comment type="caution">
    <text evidence="1">The sequence shown here is derived from an EMBL/GenBank/DDBJ whole genome shotgun (WGS) entry which is preliminary data.</text>
</comment>
<reference evidence="1 2" key="1">
    <citation type="submission" date="2021-05" db="EMBL/GenBank/DDBJ databases">
        <title>A Polyphasic approach of four new species of the genus Ohtaekwangia: Ohtaekwangia histidinii sp. nov., Ohtaekwangia cretensis sp. nov., Ohtaekwangia indiensis sp. nov., Ohtaekwangia reichenbachii sp. nov. from diverse environment.</title>
        <authorList>
            <person name="Octaviana S."/>
        </authorList>
    </citation>
    <scope>NUCLEOTIDE SEQUENCE [LARGE SCALE GENOMIC DNA]</scope>
    <source>
        <strain evidence="1 2">PWU20</strain>
    </source>
</reference>
<organism evidence="1 2">
    <name type="scientific">Chryseosolibacter indicus</name>
    <dbReference type="NCBI Taxonomy" id="2782351"/>
    <lineage>
        <taxon>Bacteria</taxon>
        <taxon>Pseudomonadati</taxon>
        <taxon>Bacteroidota</taxon>
        <taxon>Cytophagia</taxon>
        <taxon>Cytophagales</taxon>
        <taxon>Chryseotaleaceae</taxon>
        <taxon>Chryseosolibacter</taxon>
    </lineage>
</organism>
<name>A0ABS5VNP2_9BACT</name>
<evidence type="ECO:0000313" key="2">
    <source>
        <dbReference type="Proteomes" id="UP000772618"/>
    </source>
</evidence>
<dbReference type="RefSeq" id="WP_254153023.1">
    <property type="nucleotide sequence ID" value="NZ_JAHESD010000011.1"/>
</dbReference>
<proteinExistence type="predicted"/>
<accession>A0ABS5VNP2</accession>
<keyword evidence="2" id="KW-1185">Reference proteome</keyword>
<sequence length="81" mass="9606">MDISVKKIELIEWLARLQDESLIEKIEMLRKGSIKDIYEQRIPKTIEDLEEKLDRSEQNIKTGKVFSQEDAESFFKTKFGK</sequence>
<dbReference type="Proteomes" id="UP000772618">
    <property type="component" value="Unassembled WGS sequence"/>
</dbReference>
<evidence type="ECO:0000313" key="1">
    <source>
        <dbReference type="EMBL" id="MBT1703060.1"/>
    </source>
</evidence>
<gene>
    <name evidence="1" type="ORF">KK060_07195</name>
</gene>
<protein>
    <recommendedName>
        <fullName evidence="3">Addiction module component</fullName>
    </recommendedName>
</protein>
<dbReference type="EMBL" id="JAHESD010000011">
    <property type="protein sequence ID" value="MBT1703060.1"/>
    <property type="molecule type" value="Genomic_DNA"/>
</dbReference>